<protein>
    <submittedName>
        <fullName evidence="3">Phytanoyl-CoA dioxygenase</fullName>
    </submittedName>
</protein>
<accession>A0A1Y1WDX9</accession>
<name>A0A1Y1WDX9_9FUNG</name>
<dbReference type="STRING" id="61395.A0A1Y1WDX9"/>
<dbReference type="OrthoDB" id="445007at2759"/>
<dbReference type="GO" id="GO:0051213">
    <property type="term" value="F:dioxygenase activity"/>
    <property type="evidence" value="ECO:0007669"/>
    <property type="project" value="UniProtKB-KW"/>
</dbReference>
<dbReference type="PANTHER" id="PTHR20883">
    <property type="entry name" value="PHYTANOYL-COA DIOXYGENASE DOMAIN CONTAINING 1"/>
    <property type="match status" value="1"/>
</dbReference>
<dbReference type="EMBL" id="MCFD01000004">
    <property type="protein sequence ID" value="ORX71384.1"/>
    <property type="molecule type" value="Genomic_DNA"/>
</dbReference>
<evidence type="ECO:0000313" key="3">
    <source>
        <dbReference type="EMBL" id="ORX71384.1"/>
    </source>
</evidence>
<dbReference type="Gene3D" id="2.60.120.620">
    <property type="entry name" value="q2cbj1_9rhob like domain"/>
    <property type="match status" value="1"/>
</dbReference>
<comment type="cofactor">
    <cofactor evidence="1">
        <name>Fe cation</name>
        <dbReference type="ChEBI" id="CHEBI:24875"/>
    </cofactor>
</comment>
<dbReference type="AlphaFoldDB" id="A0A1Y1WDX9"/>
<keyword evidence="3" id="KW-0560">Oxidoreductase</keyword>
<proteinExistence type="inferred from homology"/>
<dbReference type="GO" id="GO:0046872">
    <property type="term" value="F:metal ion binding"/>
    <property type="evidence" value="ECO:0007669"/>
    <property type="project" value="UniProtKB-ARBA"/>
</dbReference>
<evidence type="ECO:0000313" key="4">
    <source>
        <dbReference type="Proteomes" id="UP000193922"/>
    </source>
</evidence>
<keyword evidence="4" id="KW-1185">Reference proteome</keyword>
<gene>
    <name evidence="3" type="ORF">DL89DRAFT_266379</name>
</gene>
<dbReference type="InterPro" id="IPR008775">
    <property type="entry name" value="Phytyl_CoA_dOase-like"/>
</dbReference>
<reference evidence="3 4" key="1">
    <citation type="submission" date="2016-07" db="EMBL/GenBank/DDBJ databases">
        <title>Pervasive Adenine N6-methylation of Active Genes in Fungi.</title>
        <authorList>
            <consortium name="DOE Joint Genome Institute"/>
            <person name="Mondo S.J."/>
            <person name="Dannebaum R.O."/>
            <person name="Kuo R.C."/>
            <person name="Labutti K."/>
            <person name="Haridas S."/>
            <person name="Kuo A."/>
            <person name="Salamov A."/>
            <person name="Ahrendt S.R."/>
            <person name="Lipzen A."/>
            <person name="Sullivan W."/>
            <person name="Andreopoulos W.B."/>
            <person name="Clum A."/>
            <person name="Lindquist E."/>
            <person name="Daum C."/>
            <person name="Ramamoorthy G.K."/>
            <person name="Gryganskyi A."/>
            <person name="Culley D."/>
            <person name="Magnuson J.K."/>
            <person name="James T.Y."/>
            <person name="O'Malley M.A."/>
            <person name="Stajich J.E."/>
            <person name="Spatafora J.W."/>
            <person name="Visel A."/>
            <person name="Grigoriev I.V."/>
        </authorList>
    </citation>
    <scope>NUCLEOTIDE SEQUENCE [LARGE SCALE GENOMIC DNA]</scope>
    <source>
        <strain evidence="3 4">ATCC 12442</strain>
    </source>
</reference>
<dbReference type="Pfam" id="PF05721">
    <property type="entry name" value="PhyH"/>
    <property type="match status" value="1"/>
</dbReference>
<organism evidence="3 4">
    <name type="scientific">Linderina pennispora</name>
    <dbReference type="NCBI Taxonomy" id="61395"/>
    <lineage>
        <taxon>Eukaryota</taxon>
        <taxon>Fungi</taxon>
        <taxon>Fungi incertae sedis</taxon>
        <taxon>Zoopagomycota</taxon>
        <taxon>Kickxellomycotina</taxon>
        <taxon>Kickxellomycetes</taxon>
        <taxon>Kickxellales</taxon>
        <taxon>Kickxellaceae</taxon>
        <taxon>Linderina</taxon>
    </lineage>
</organism>
<comment type="similarity">
    <text evidence="2">Belongs to the PhyH family.</text>
</comment>
<dbReference type="GeneID" id="63803717"/>
<comment type="caution">
    <text evidence="3">The sequence shown here is derived from an EMBL/GenBank/DDBJ whole genome shotgun (WGS) entry which is preliminary data.</text>
</comment>
<dbReference type="PANTHER" id="PTHR20883:SF48">
    <property type="entry name" value="ECTOINE DIOXYGENASE"/>
    <property type="match status" value="1"/>
</dbReference>
<dbReference type="Proteomes" id="UP000193922">
    <property type="component" value="Unassembled WGS sequence"/>
</dbReference>
<keyword evidence="3" id="KW-0223">Dioxygenase</keyword>
<evidence type="ECO:0000256" key="2">
    <source>
        <dbReference type="ARBA" id="ARBA00005830"/>
    </source>
</evidence>
<dbReference type="SUPFAM" id="SSF51197">
    <property type="entry name" value="Clavaminate synthase-like"/>
    <property type="match status" value="1"/>
</dbReference>
<sequence>MPAIYTLSPEQLASYHSQGFLKITDLITPDEAAQLVSSVREIQSWPDTPGKWMNYYEVNKKTGERQLCRTENFTPYHDFVRETVTGPRIMSILEQLSGEPYVLFKEKINAKLPGGGAFPAHQDAPSVNHVTVLFTVDGSYIENGCLYAVPGSHKDGVLPQEADGSISRKWCDEHEWVPIECNSGDILIFGSYIAHRSADNMSDTNRANLYMTYNRASEGYKRDEYYQDKRVRFPPEYERIDGADYSDGAKIYNLATPIV</sequence>
<evidence type="ECO:0000256" key="1">
    <source>
        <dbReference type="ARBA" id="ARBA00001962"/>
    </source>
</evidence>
<dbReference type="RefSeq" id="XP_040744899.1">
    <property type="nucleotide sequence ID" value="XM_040887069.1"/>
</dbReference>